<comment type="caution">
    <text evidence="2">The sequence shown here is derived from an EMBL/GenBank/DDBJ whole genome shotgun (WGS) entry which is preliminary data.</text>
</comment>
<dbReference type="PANTHER" id="PTHR43685:SF11">
    <property type="entry name" value="GLYCOSYLTRANSFERASE TAGX-RELATED"/>
    <property type="match status" value="1"/>
</dbReference>
<protein>
    <recommendedName>
        <fullName evidence="1">Glycosyltransferase 2-like domain-containing protein</fullName>
    </recommendedName>
</protein>
<proteinExistence type="predicted"/>
<keyword evidence="3" id="KW-1185">Reference proteome</keyword>
<feature type="domain" description="Glycosyltransferase 2-like" evidence="1">
    <location>
        <begin position="60"/>
        <end position="194"/>
    </location>
</feature>
<dbReference type="Pfam" id="PF00535">
    <property type="entry name" value="Glycos_transf_2"/>
    <property type="match status" value="2"/>
</dbReference>
<organism evidence="2 3">
    <name type="scientific">Candidatus Thiomargarita nelsonii</name>
    <dbReference type="NCBI Taxonomy" id="1003181"/>
    <lineage>
        <taxon>Bacteria</taxon>
        <taxon>Pseudomonadati</taxon>
        <taxon>Pseudomonadota</taxon>
        <taxon>Gammaproteobacteria</taxon>
        <taxon>Thiotrichales</taxon>
        <taxon>Thiotrichaceae</taxon>
        <taxon>Thiomargarita</taxon>
    </lineage>
</organism>
<name>A0A0A6PNN5_9GAMM</name>
<dbReference type="Gene3D" id="3.90.550.10">
    <property type="entry name" value="Spore Coat Polysaccharide Biosynthesis Protein SpsA, Chain A"/>
    <property type="match status" value="2"/>
</dbReference>
<dbReference type="InterPro" id="IPR029044">
    <property type="entry name" value="Nucleotide-diphossugar_trans"/>
</dbReference>
<feature type="domain" description="Glycosyltransferase 2-like" evidence="1">
    <location>
        <begin position="318"/>
        <end position="444"/>
    </location>
</feature>
<dbReference type="InterPro" id="IPR050834">
    <property type="entry name" value="Glycosyltransf_2"/>
</dbReference>
<dbReference type="Proteomes" id="UP000030428">
    <property type="component" value="Unassembled WGS sequence"/>
</dbReference>
<evidence type="ECO:0000313" key="2">
    <source>
        <dbReference type="EMBL" id="KHD09455.1"/>
    </source>
</evidence>
<gene>
    <name evidence="2" type="ORF">PN36_25280</name>
</gene>
<dbReference type="EMBL" id="JSZA02000137">
    <property type="protein sequence ID" value="KHD09455.1"/>
    <property type="molecule type" value="Genomic_DNA"/>
</dbReference>
<dbReference type="AlphaFoldDB" id="A0A0A6PNN5"/>
<dbReference type="SUPFAM" id="SSF53448">
    <property type="entry name" value="Nucleotide-diphospho-sugar transferases"/>
    <property type="match status" value="2"/>
</dbReference>
<accession>A0A0A6PNN5</accession>
<sequence>MIQLSEQTQQCQALAQQLEQSHSLEQLLADTCAAVGIEAAGRQGIAQLIGRTLPQQSLFSIILPVYNTEAAILRQTLLSVRNQAYSGWELCLVDDGSDREETRQVLQAVQNDPVLAKRLHYLRRDTQGGIVAASNDAIKMATAPYIAFLDHDDNLHLEALLSLALKLEQQDYTLLYTDSRMIDHSGQSMHTYQKADWSPETLLHINYINHLTVVKREILMDGLRADFNGAQDWDLLLQLVGLPDEQVCHIRQPLYDWRATESSVAYQADEKTYAFEAAQSAVTSHLTGRGLEDVSVTANKKGVGFVCQWRSPLEPIDIIIPTHSNLSGLKTCLNGLLQLTDYPQFNIIVVANRCPAPVQDYLNSLGQIKILVNDEPFNWSTLNNQAVLSGESPILLFLNDDIEIKQASWLGDLRQYLYLDTVGAVGATLFYPNDELQHNGIETNPQWIARNTRNPDGARIMLAWAENGELAAHYACTVHTADYAGKQVKVGLIRDVFSNPAYRAFGRRGVYIQTIEAFVKAWTGANQLVMLYGFPSERPFRLGKLFMRYQAFSDWHDYRYTVPSELSQHSPLGVIHSMPLS</sequence>
<reference evidence="2 3" key="1">
    <citation type="journal article" date="2016" name="Front. Microbiol.">
        <title>Single-Cell (Meta-)Genomics of a Dimorphic Candidatus Thiomargarita nelsonii Reveals Genomic Plasticity.</title>
        <authorList>
            <person name="Flood B.E."/>
            <person name="Fliss P."/>
            <person name="Jones D.S."/>
            <person name="Dick G.J."/>
            <person name="Jain S."/>
            <person name="Kaster A.K."/>
            <person name="Winkel M."/>
            <person name="Mussmann M."/>
            <person name="Bailey J."/>
        </authorList>
    </citation>
    <scope>NUCLEOTIDE SEQUENCE [LARGE SCALE GENOMIC DNA]</scope>
    <source>
        <strain evidence="2">Hydrate Ridge</strain>
    </source>
</reference>
<evidence type="ECO:0000313" key="3">
    <source>
        <dbReference type="Proteomes" id="UP000030428"/>
    </source>
</evidence>
<dbReference type="InterPro" id="IPR001173">
    <property type="entry name" value="Glyco_trans_2-like"/>
</dbReference>
<dbReference type="PANTHER" id="PTHR43685">
    <property type="entry name" value="GLYCOSYLTRANSFERASE"/>
    <property type="match status" value="1"/>
</dbReference>
<evidence type="ECO:0000259" key="1">
    <source>
        <dbReference type="Pfam" id="PF00535"/>
    </source>
</evidence>